<protein>
    <recommendedName>
        <fullName evidence="5">Transmembrane protein</fullName>
    </recommendedName>
</protein>
<feature type="region of interest" description="Disordered" evidence="1">
    <location>
        <begin position="83"/>
        <end position="109"/>
    </location>
</feature>
<evidence type="ECO:0000256" key="2">
    <source>
        <dbReference type="SAM" id="Phobius"/>
    </source>
</evidence>
<organism evidence="3 4">
    <name type="scientific">Rhizophagus irregularis (strain DAOM 197198w)</name>
    <name type="common">Glomus intraradices</name>
    <dbReference type="NCBI Taxonomy" id="1432141"/>
    <lineage>
        <taxon>Eukaryota</taxon>
        <taxon>Fungi</taxon>
        <taxon>Fungi incertae sedis</taxon>
        <taxon>Mucoromycota</taxon>
        <taxon>Glomeromycotina</taxon>
        <taxon>Glomeromycetes</taxon>
        <taxon>Glomerales</taxon>
        <taxon>Glomeraceae</taxon>
        <taxon>Rhizophagus</taxon>
    </lineage>
</organism>
<proteinExistence type="predicted"/>
<gene>
    <name evidence="3" type="ORF">RirG_101240</name>
</gene>
<feature type="transmembrane region" description="Helical" evidence="2">
    <location>
        <begin position="6"/>
        <end position="27"/>
    </location>
</feature>
<keyword evidence="4" id="KW-1185">Reference proteome</keyword>
<evidence type="ECO:0000313" key="4">
    <source>
        <dbReference type="Proteomes" id="UP000022910"/>
    </source>
</evidence>
<name>A0A015MQ02_RHIIW</name>
<sequence length="136" mass="15462">MTLNIIYCIALNIIIPISIIIILSVTINVDILKSKSGWDEQQINTTYIYSSEYGSSQRYHNNNNSQQTLSSFQSITRASSQLEPNWTNNNQEIQSNRQSIQNSHPSPSLPLQNEDSIQISILQYNIESNFGLLNEL</sequence>
<dbReference type="Proteomes" id="UP000022910">
    <property type="component" value="Unassembled WGS sequence"/>
</dbReference>
<keyword evidence="2" id="KW-0472">Membrane</keyword>
<evidence type="ECO:0000256" key="1">
    <source>
        <dbReference type="SAM" id="MobiDB-lite"/>
    </source>
</evidence>
<dbReference type="OrthoDB" id="2131431at2759"/>
<keyword evidence="2" id="KW-0812">Transmembrane</keyword>
<dbReference type="AlphaFoldDB" id="A0A015MQ02"/>
<accession>A0A015MQ02</accession>
<keyword evidence="2" id="KW-1133">Transmembrane helix</keyword>
<dbReference type="HOGENOM" id="CLU_155399_0_0_1"/>
<reference evidence="3 4" key="1">
    <citation type="submission" date="2014-02" db="EMBL/GenBank/DDBJ databases">
        <title>Single nucleus genome sequencing reveals high similarity among nuclei of an endomycorrhizal fungus.</title>
        <authorList>
            <person name="Lin K."/>
            <person name="Geurts R."/>
            <person name="Zhang Z."/>
            <person name="Limpens E."/>
            <person name="Saunders D.G."/>
            <person name="Mu D."/>
            <person name="Pang E."/>
            <person name="Cao H."/>
            <person name="Cha H."/>
            <person name="Lin T."/>
            <person name="Zhou Q."/>
            <person name="Shang Y."/>
            <person name="Li Y."/>
            <person name="Ivanov S."/>
            <person name="Sharma T."/>
            <person name="Velzen R.V."/>
            <person name="Ruijter N.D."/>
            <person name="Aanen D.K."/>
            <person name="Win J."/>
            <person name="Kamoun S."/>
            <person name="Bisseling T."/>
            <person name="Huang S."/>
        </authorList>
    </citation>
    <scope>NUCLEOTIDE SEQUENCE [LARGE SCALE GENOMIC DNA]</scope>
    <source>
        <strain evidence="4">DAOM197198w</strain>
    </source>
</reference>
<comment type="caution">
    <text evidence="3">The sequence shown here is derived from an EMBL/GenBank/DDBJ whole genome shotgun (WGS) entry which is preliminary data.</text>
</comment>
<evidence type="ECO:0008006" key="5">
    <source>
        <dbReference type="Google" id="ProtNLM"/>
    </source>
</evidence>
<dbReference type="EMBL" id="JEMT01017089">
    <property type="protein sequence ID" value="EXX68863.1"/>
    <property type="molecule type" value="Genomic_DNA"/>
</dbReference>
<evidence type="ECO:0000313" key="3">
    <source>
        <dbReference type="EMBL" id="EXX68863.1"/>
    </source>
</evidence>